<name>A0ABV9QKY5_9FIRM</name>
<dbReference type="Gene3D" id="1.10.260.40">
    <property type="entry name" value="lambda repressor-like DNA-binding domains"/>
    <property type="match status" value="1"/>
</dbReference>
<protein>
    <recommendedName>
        <fullName evidence="3">Transcriptional regulator</fullName>
    </recommendedName>
</protein>
<gene>
    <name evidence="1" type="ORF">ACFO4R_08165</name>
</gene>
<reference evidence="2" key="1">
    <citation type="journal article" date="2019" name="Int. J. Syst. Evol. Microbiol.">
        <title>The Global Catalogue of Microorganisms (GCM) 10K type strain sequencing project: providing services to taxonomists for standard genome sequencing and annotation.</title>
        <authorList>
            <consortium name="The Broad Institute Genomics Platform"/>
            <consortium name="The Broad Institute Genome Sequencing Center for Infectious Disease"/>
            <person name="Wu L."/>
            <person name="Ma J."/>
        </authorList>
    </citation>
    <scope>NUCLEOTIDE SEQUENCE [LARGE SCALE GENOMIC DNA]</scope>
    <source>
        <strain evidence="2">CCUG 46385</strain>
    </source>
</reference>
<dbReference type="Proteomes" id="UP001595916">
    <property type="component" value="Unassembled WGS sequence"/>
</dbReference>
<evidence type="ECO:0008006" key="3">
    <source>
        <dbReference type="Google" id="ProtNLM"/>
    </source>
</evidence>
<comment type="caution">
    <text evidence="1">The sequence shown here is derived from an EMBL/GenBank/DDBJ whole genome shotgun (WGS) entry which is preliminary data.</text>
</comment>
<accession>A0ABV9QKY5</accession>
<sequence>MEEKRKRSWSRRKITKQGKRIREECNRREITITKLAQSMGMKNSCYLSQIMYGAVGAGKYQEKIDRFLRGEKIS</sequence>
<evidence type="ECO:0000313" key="2">
    <source>
        <dbReference type="Proteomes" id="UP001595916"/>
    </source>
</evidence>
<keyword evidence="2" id="KW-1185">Reference proteome</keyword>
<dbReference type="RefSeq" id="WP_379788593.1">
    <property type="nucleotide sequence ID" value="NZ_JBHSHL010000033.1"/>
</dbReference>
<dbReference type="EMBL" id="JBHSHL010000033">
    <property type="protein sequence ID" value="MFC4805055.1"/>
    <property type="molecule type" value="Genomic_DNA"/>
</dbReference>
<organism evidence="1 2">
    <name type="scientific">Filifactor villosus</name>
    <dbReference type="NCBI Taxonomy" id="29374"/>
    <lineage>
        <taxon>Bacteria</taxon>
        <taxon>Bacillati</taxon>
        <taxon>Bacillota</taxon>
        <taxon>Clostridia</taxon>
        <taxon>Peptostreptococcales</taxon>
        <taxon>Filifactoraceae</taxon>
        <taxon>Filifactor</taxon>
    </lineage>
</organism>
<proteinExistence type="predicted"/>
<evidence type="ECO:0000313" key="1">
    <source>
        <dbReference type="EMBL" id="MFC4805055.1"/>
    </source>
</evidence>
<dbReference type="InterPro" id="IPR010982">
    <property type="entry name" value="Lambda_DNA-bd_dom_sf"/>
</dbReference>